<dbReference type="OrthoDB" id="2287131at2759"/>
<evidence type="ECO:0000313" key="1">
    <source>
        <dbReference type="EMBL" id="KAG2192076.1"/>
    </source>
</evidence>
<dbReference type="EMBL" id="JAEPRD010000318">
    <property type="protein sequence ID" value="KAG2192076.1"/>
    <property type="molecule type" value="Genomic_DNA"/>
</dbReference>
<name>A0A8H7QIE7_9FUNG</name>
<organism evidence="1 2">
    <name type="scientific">Mucor saturninus</name>
    <dbReference type="NCBI Taxonomy" id="64648"/>
    <lineage>
        <taxon>Eukaryota</taxon>
        <taxon>Fungi</taxon>
        <taxon>Fungi incertae sedis</taxon>
        <taxon>Mucoromycota</taxon>
        <taxon>Mucoromycotina</taxon>
        <taxon>Mucoromycetes</taxon>
        <taxon>Mucorales</taxon>
        <taxon>Mucorineae</taxon>
        <taxon>Mucoraceae</taxon>
        <taxon>Mucor</taxon>
    </lineage>
</organism>
<keyword evidence="2" id="KW-1185">Reference proteome</keyword>
<accession>A0A8H7QIE7</accession>
<protein>
    <submittedName>
        <fullName evidence="1">Uncharacterized protein</fullName>
    </submittedName>
</protein>
<reference evidence="1" key="1">
    <citation type="submission" date="2020-12" db="EMBL/GenBank/DDBJ databases">
        <title>Metabolic potential, ecology and presence of endohyphal bacteria is reflected in genomic diversity of Mucoromycotina.</title>
        <authorList>
            <person name="Muszewska A."/>
            <person name="Okrasinska A."/>
            <person name="Steczkiewicz K."/>
            <person name="Drgas O."/>
            <person name="Orlowska M."/>
            <person name="Perlinska-Lenart U."/>
            <person name="Aleksandrzak-Piekarczyk T."/>
            <person name="Szatraj K."/>
            <person name="Zielenkiewicz U."/>
            <person name="Pilsyk S."/>
            <person name="Malc E."/>
            <person name="Mieczkowski P."/>
            <person name="Kruszewska J.S."/>
            <person name="Biernat P."/>
            <person name="Pawlowska J."/>
        </authorList>
    </citation>
    <scope>NUCLEOTIDE SEQUENCE</scope>
    <source>
        <strain evidence="1">WA0000017839</strain>
    </source>
</reference>
<comment type="caution">
    <text evidence="1">The sequence shown here is derived from an EMBL/GenBank/DDBJ whole genome shotgun (WGS) entry which is preliminary data.</text>
</comment>
<dbReference type="Proteomes" id="UP000603453">
    <property type="component" value="Unassembled WGS sequence"/>
</dbReference>
<dbReference type="AlphaFoldDB" id="A0A8H7QIE7"/>
<sequence length="208" mass="23457">MGCPKHGGEQSSHTAAECTTKDNVFKKGKFLGDANYPYKATRNPMKYWDAKGIKGKTVLAVHAEQEQTTPSKIKKAMEVVPYECKNTKVITRIDTGSDISCINKYILENQFDNKVKISKNHLNIMESQFDVLLGLDILTKLRISLFGVAYCYPDEGTTLAQFQNVNFDTEIKYDPENADYGTEMEREHFLSKIRNAVNGNKCGDLARL</sequence>
<gene>
    <name evidence="1" type="ORF">INT47_010122</name>
</gene>
<proteinExistence type="predicted"/>
<evidence type="ECO:0000313" key="2">
    <source>
        <dbReference type="Proteomes" id="UP000603453"/>
    </source>
</evidence>